<dbReference type="Gene3D" id="3.30.470.30">
    <property type="entry name" value="DNA ligase/mRNA capping enzyme"/>
    <property type="match status" value="1"/>
</dbReference>
<comment type="similarity">
    <text evidence="7">Belongs to the NAD-dependent DNA ligase family. LigB subfamily.</text>
</comment>
<evidence type="ECO:0000313" key="11">
    <source>
        <dbReference type="Proteomes" id="UP000199040"/>
    </source>
</evidence>
<dbReference type="Gene3D" id="2.40.50.140">
    <property type="entry name" value="Nucleic acid-binding proteins"/>
    <property type="match status" value="1"/>
</dbReference>
<keyword evidence="8" id="KW-0732">Signal</keyword>
<dbReference type="Pfam" id="PF14520">
    <property type="entry name" value="HHH_5"/>
    <property type="match status" value="1"/>
</dbReference>
<dbReference type="InterPro" id="IPR050326">
    <property type="entry name" value="NAD_dep_DNA_ligaseB"/>
</dbReference>
<keyword evidence="5 7" id="KW-0234">DNA repair</keyword>
<dbReference type="GO" id="GO:0006281">
    <property type="term" value="P:DNA repair"/>
    <property type="evidence" value="ECO:0007669"/>
    <property type="project" value="UniProtKB-KW"/>
</dbReference>
<dbReference type="AlphaFoldDB" id="A0A1I3CV75"/>
<evidence type="ECO:0000256" key="1">
    <source>
        <dbReference type="ARBA" id="ARBA00022598"/>
    </source>
</evidence>
<dbReference type="EC" id="6.5.1.2" evidence="7"/>
<reference evidence="10 11" key="1">
    <citation type="submission" date="2016-10" db="EMBL/GenBank/DDBJ databases">
        <authorList>
            <person name="de Groot N.N."/>
        </authorList>
    </citation>
    <scope>NUCLEOTIDE SEQUENCE [LARGE SCALE GENOMIC DNA]</scope>
    <source>
        <strain evidence="10 11">CGMCC 1.6848</strain>
    </source>
</reference>
<sequence length="586" mass="64770">MHSRCLFVLLILLLCGPTPVLSDTPACPTDTPRQLHHALERLQAQLAHWDEAYYQRGERLVEDGVYDAAKRRQQHWRTCLGLTSQPAPTPAPPAPADDGIAHPIVQTGLHKADSRQDVANWLSAHQQRSLWIQPKVDGVAVTLAYDNGRLTAAISRGDGVRGQNWLAQASQIPAIPARLEGAPPRVVLQGELYLKREGHVQAEDGTAGARSAVIGLMARQTLSSSDGRRIGLFAWDWPDGPEAMPERLARLANWGMDTAVYTLPVASLAEVAEQRDTWYRASLPFATDGIVVRQEQRPPYDTWLAQPPDWALAWKHPARQRLAQVEAVDFTIGRTGRITPVARLQPIELNDRTVSRVSLGSMDRWRKLDIRPGDQVLVRLAGLTIPHLDSVVLATSPRPDIAVPDETMYGPLTCLTLTPACKAQFLARLEWLGSDDGLGMTGIGPATWQQLVEYGLIDDLLDWLTVDKAQLLTMPGVADARADAWLTSFRQARQRPATRWLQALGVPSLPATVYDTWAGNLNLSALQARDAHEWQQYPGIGKVRAARLEAFFNHPAIETMLRRLNKEQILTGAPSSSQADLMWQSG</sequence>
<keyword evidence="2 7" id="KW-0235">DNA replication</keyword>
<organism evidence="10 11">
    <name type="scientific">Modicisalibacter xianhensis</name>
    <dbReference type="NCBI Taxonomy" id="442341"/>
    <lineage>
        <taxon>Bacteria</taxon>
        <taxon>Pseudomonadati</taxon>
        <taxon>Pseudomonadota</taxon>
        <taxon>Gammaproteobacteria</taxon>
        <taxon>Oceanospirillales</taxon>
        <taxon>Halomonadaceae</taxon>
        <taxon>Modicisalibacter</taxon>
    </lineage>
</organism>
<accession>A0A1I3CV75</accession>
<evidence type="ECO:0000256" key="4">
    <source>
        <dbReference type="ARBA" id="ARBA00023027"/>
    </source>
</evidence>
<dbReference type="Gene3D" id="1.10.150.20">
    <property type="entry name" value="5' to 3' exonuclease, C-terminal subdomain"/>
    <property type="match status" value="2"/>
</dbReference>
<evidence type="ECO:0000313" key="10">
    <source>
        <dbReference type="EMBL" id="SFH78333.1"/>
    </source>
</evidence>
<dbReference type="PIRSF" id="PIRSF001604">
    <property type="entry name" value="LigA"/>
    <property type="match status" value="1"/>
</dbReference>
<dbReference type="Gene3D" id="1.10.287.610">
    <property type="entry name" value="Helix hairpin bin"/>
    <property type="match status" value="1"/>
</dbReference>
<feature type="active site" description="N6-AMP-lysine intermediate" evidence="7">
    <location>
        <position position="135"/>
    </location>
</feature>
<feature type="chain" id="PRO_5011727549" description="DNA ligase B" evidence="8">
    <location>
        <begin position="23"/>
        <end position="586"/>
    </location>
</feature>
<dbReference type="EMBL" id="FOPY01000009">
    <property type="protein sequence ID" value="SFH78333.1"/>
    <property type="molecule type" value="Genomic_DNA"/>
</dbReference>
<dbReference type="SUPFAM" id="SSF56091">
    <property type="entry name" value="DNA ligase/mRNA capping enzyme, catalytic domain"/>
    <property type="match status" value="1"/>
</dbReference>
<keyword evidence="1 7" id="KW-0436">Ligase</keyword>
<feature type="signal peptide" evidence="8">
    <location>
        <begin position="1"/>
        <end position="22"/>
    </location>
</feature>
<dbReference type="InterPro" id="IPR010994">
    <property type="entry name" value="RuvA_2-like"/>
</dbReference>
<dbReference type="HAMAP" id="MF_01587">
    <property type="entry name" value="DNA_ligase_B"/>
    <property type="match status" value="1"/>
</dbReference>
<dbReference type="SMART" id="SM00532">
    <property type="entry name" value="LIGANc"/>
    <property type="match status" value="1"/>
</dbReference>
<evidence type="ECO:0000256" key="5">
    <source>
        <dbReference type="ARBA" id="ARBA00023204"/>
    </source>
</evidence>
<dbReference type="InterPro" id="IPR033136">
    <property type="entry name" value="DNA_ligase_CS"/>
</dbReference>
<evidence type="ECO:0000256" key="8">
    <source>
        <dbReference type="SAM" id="SignalP"/>
    </source>
</evidence>
<dbReference type="InterPro" id="IPR013840">
    <property type="entry name" value="DNAligase_N"/>
</dbReference>
<name>A0A1I3CV75_9GAMM</name>
<feature type="domain" description="NAD-dependent DNA ligase N-terminal" evidence="9">
    <location>
        <begin position="34"/>
        <end position="437"/>
    </location>
</feature>
<dbReference type="GO" id="GO:0003911">
    <property type="term" value="F:DNA ligase (NAD+) activity"/>
    <property type="evidence" value="ECO:0007669"/>
    <property type="project" value="UniProtKB-UniRule"/>
</dbReference>
<dbReference type="Pfam" id="PF01653">
    <property type="entry name" value="DNA_ligase_aden"/>
    <property type="match status" value="1"/>
</dbReference>
<dbReference type="PROSITE" id="PS01056">
    <property type="entry name" value="DNA_LIGASE_N2"/>
    <property type="match status" value="1"/>
</dbReference>
<keyword evidence="3 7" id="KW-0227">DNA damage</keyword>
<comment type="function">
    <text evidence="7">Catalyzes the formation of phosphodiester linkages between 5'-phosphoryl and 3'-hydroxyl groups in double-stranded DNA using NAD as a coenzyme and as the energy source for the reaction.</text>
</comment>
<evidence type="ECO:0000256" key="6">
    <source>
        <dbReference type="ARBA" id="ARBA00034005"/>
    </source>
</evidence>
<dbReference type="SUPFAM" id="SSF47781">
    <property type="entry name" value="RuvA domain 2-like"/>
    <property type="match status" value="1"/>
</dbReference>
<evidence type="ECO:0000256" key="3">
    <source>
        <dbReference type="ARBA" id="ARBA00022763"/>
    </source>
</evidence>
<keyword evidence="4 7" id="KW-0520">NAD</keyword>
<comment type="catalytic activity">
    <reaction evidence="6 7">
        <text>NAD(+) + (deoxyribonucleotide)n-3'-hydroxyl + 5'-phospho-(deoxyribonucleotide)m = (deoxyribonucleotide)n+m + AMP + beta-nicotinamide D-nucleotide.</text>
        <dbReference type="EC" id="6.5.1.2"/>
    </reaction>
</comment>
<evidence type="ECO:0000259" key="9">
    <source>
        <dbReference type="SMART" id="SM00532"/>
    </source>
</evidence>
<dbReference type="InterPro" id="IPR013839">
    <property type="entry name" value="DNAligase_adenylation"/>
</dbReference>
<keyword evidence="11" id="KW-1185">Reference proteome</keyword>
<evidence type="ECO:0000256" key="2">
    <source>
        <dbReference type="ARBA" id="ARBA00022705"/>
    </source>
</evidence>
<dbReference type="InterPro" id="IPR020923">
    <property type="entry name" value="DNA_ligase_B"/>
</dbReference>
<dbReference type="NCBIfam" id="NF005987">
    <property type="entry name" value="PRK08097.1"/>
    <property type="match status" value="1"/>
</dbReference>
<evidence type="ECO:0000256" key="7">
    <source>
        <dbReference type="HAMAP-Rule" id="MF_01587"/>
    </source>
</evidence>
<dbReference type="InterPro" id="IPR001679">
    <property type="entry name" value="DNA_ligase"/>
</dbReference>
<dbReference type="PANTHER" id="PTHR47810">
    <property type="entry name" value="DNA LIGASE"/>
    <property type="match status" value="1"/>
</dbReference>
<dbReference type="RefSeq" id="WP_092847203.1">
    <property type="nucleotide sequence ID" value="NZ_FOPY01000009.1"/>
</dbReference>
<dbReference type="InterPro" id="IPR012340">
    <property type="entry name" value="NA-bd_OB-fold"/>
</dbReference>
<protein>
    <recommendedName>
        <fullName evidence="7">DNA ligase B</fullName>
        <ecNumber evidence="7">6.5.1.2</ecNumber>
    </recommendedName>
    <alternativeName>
        <fullName evidence="7">Polydeoxyribonucleotide synthase [NAD(+)] B</fullName>
    </alternativeName>
</protein>
<dbReference type="GO" id="GO:0006260">
    <property type="term" value="P:DNA replication"/>
    <property type="evidence" value="ECO:0007669"/>
    <property type="project" value="UniProtKB-KW"/>
</dbReference>
<proteinExistence type="inferred from homology"/>
<dbReference type="SUPFAM" id="SSF50249">
    <property type="entry name" value="Nucleic acid-binding proteins"/>
    <property type="match status" value="1"/>
</dbReference>
<gene>
    <name evidence="7" type="primary">ligB</name>
    <name evidence="10" type="ORF">SAMN04487959_109108</name>
</gene>
<dbReference type="Pfam" id="PF03120">
    <property type="entry name" value="OB_DNA_ligase"/>
    <property type="match status" value="1"/>
</dbReference>
<dbReference type="InterPro" id="IPR004150">
    <property type="entry name" value="NAD_DNA_ligase_OB"/>
</dbReference>
<dbReference type="Proteomes" id="UP000199040">
    <property type="component" value="Unassembled WGS sequence"/>
</dbReference>
<dbReference type="STRING" id="442341.SAMN04487959_109108"/>
<dbReference type="PANTHER" id="PTHR47810:SF1">
    <property type="entry name" value="DNA LIGASE B"/>
    <property type="match status" value="1"/>
</dbReference>